<proteinExistence type="predicted"/>
<dbReference type="InterPro" id="IPR023198">
    <property type="entry name" value="PGP-like_dom2"/>
</dbReference>
<dbReference type="Gene3D" id="3.40.50.1000">
    <property type="entry name" value="HAD superfamily/HAD-like"/>
    <property type="match status" value="1"/>
</dbReference>
<dbReference type="AlphaFoldDB" id="X1U7A6"/>
<feature type="non-terminal residue" evidence="1">
    <location>
        <position position="52"/>
    </location>
</feature>
<dbReference type="SUPFAM" id="SSF56784">
    <property type="entry name" value="HAD-like"/>
    <property type="match status" value="1"/>
</dbReference>
<dbReference type="InterPro" id="IPR023214">
    <property type="entry name" value="HAD_sf"/>
</dbReference>
<comment type="caution">
    <text evidence="1">The sequence shown here is derived from an EMBL/GenBank/DDBJ whole genome shotgun (WGS) entry which is preliminary data.</text>
</comment>
<dbReference type="Gene3D" id="1.10.150.240">
    <property type="entry name" value="Putative phosphatase, domain 2"/>
    <property type="match status" value="1"/>
</dbReference>
<accession>X1U7A6</accession>
<name>X1U7A6_9ZZZZ</name>
<sequence>MEKLNKNETKKYKAIFFDFGGTLMCAESDNVAHLHMMKEVIQKYNLPRANSA</sequence>
<reference evidence="1" key="1">
    <citation type="journal article" date="2014" name="Front. Microbiol.">
        <title>High frequency of phylogenetically diverse reductive dehalogenase-homologous genes in deep subseafloor sedimentary metagenomes.</title>
        <authorList>
            <person name="Kawai M."/>
            <person name="Futagami T."/>
            <person name="Toyoda A."/>
            <person name="Takaki Y."/>
            <person name="Nishi S."/>
            <person name="Hori S."/>
            <person name="Arai W."/>
            <person name="Tsubouchi T."/>
            <person name="Morono Y."/>
            <person name="Uchiyama I."/>
            <person name="Ito T."/>
            <person name="Fujiyama A."/>
            <person name="Inagaki F."/>
            <person name="Takami H."/>
        </authorList>
    </citation>
    <scope>NUCLEOTIDE SEQUENCE</scope>
    <source>
        <strain evidence="1">Expedition CK06-06</strain>
    </source>
</reference>
<protein>
    <submittedName>
        <fullName evidence="1">Uncharacterized protein</fullName>
    </submittedName>
</protein>
<evidence type="ECO:0000313" key="1">
    <source>
        <dbReference type="EMBL" id="GAI99466.1"/>
    </source>
</evidence>
<gene>
    <name evidence="1" type="ORF">S12H4_27705</name>
</gene>
<dbReference type="EMBL" id="BARW01015832">
    <property type="protein sequence ID" value="GAI99466.1"/>
    <property type="molecule type" value="Genomic_DNA"/>
</dbReference>
<organism evidence="1">
    <name type="scientific">marine sediment metagenome</name>
    <dbReference type="NCBI Taxonomy" id="412755"/>
    <lineage>
        <taxon>unclassified sequences</taxon>
        <taxon>metagenomes</taxon>
        <taxon>ecological metagenomes</taxon>
    </lineage>
</organism>
<dbReference type="InterPro" id="IPR036412">
    <property type="entry name" value="HAD-like_sf"/>
</dbReference>